<dbReference type="Proteomes" id="UP000005240">
    <property type="component" value="Unassembled WGS sequence"/>
</dbReference>
<name>A0A180GAT3_PUCT1</name>
<reference evidence="3 4" key="3">
    <citation type="journal article" date="2017" name="G3 (Bethesda)">
        <title>Comparative analysis highlights variable genome content of wheat rusts and divergence of the mating loci.</title>
        <authorList>
            <person name="Cuomo C.A."/>
            <person name="Bakkeren G."/>
            <person name="Khalil H.B."/>
            <person name="Panwar V."/>
            <person name="Joly D."/>
            <person name="Linning R."/>
            <person name="Sakthikumar S."/>
            <person name="Song X."/>
            <person name="Adiconis X."/>
            <person name="Fan L."/>
            <person name="Goldberg J.M."/>
            <person name="Levin J.Z."/>
            <person name="Young S."/>
            <person name="Zeng Q."/>
            <person name="Anikster Y."/>
            <person name="Bruce M."/>
            <person name="Wang M."/>
            <person name="Yin C."/>
            <person name="McCallum B."/>
            <person name="Szabo L.J."/>
            <person name="Hulbert S."/>
            <person name="Chen X."/>
            <person name="Fellers J.P."/>
        </authorList>
    </citation>
    <scope>NUCLEOTIDE SEQUENCE</scope>
    <source>
        <strain evidence="3">isolate 1-1 / race 1 (BBBD)</strain>
        <strain evidence="4">Isolate 1-1 / race 1 (BBBD)</strain>
    </source>
</reference>
<dbReference type="AlphaFoldDB" id="A0A180GAT3"/>
<accession>A0A180GAT3</accession>
<sequence length="844" mass="96213">MAPRTTGHRIVGTMASGSTRRPRVRRPTQTQIAAKARFLRNIEAGRQMGLIPEAQTPPTTEANGDTAMGTEEANGPTHQPAFEDNQQNQWEDYDPILAHASYHRMRRYAERQESISAQWAQLGNRTVDVPLDSCTCLPNEIESRKVDLIDMLSVVSASAFVKALSSFLDTHSSPMMFARGNKFRKRNLLIPFNFSANLHSRILVRQKKILKDGLELSKAKVWADKCPRCFGPNLHEVKYNPNEPNVIIAMDGNFQQRHYAHASKDSPCEENYPVDFVRLSALHRDLEAVESTEADAIEIDPPCSDSHKAANDTRSGTSWEKCDDNGLFASACRHNAPLLFANIYQTGEKPRLPSRDPCEEDGEGLERLWSFLSLLVSSLWVSTRLHRLTRLQARAEYYSQQLNFLSAQWLFNKLIYATDAVKASVLALSQLHGQANCFAPGENYTNQFFEEQWQLEQQYHRRTNLSVKKEKVELGWLLCMEESLDTAWRNIDITPEQVLACATTCATITHKIAKQRAKVGEVLLTALSGIETVEERDLLLMVWYNKTELRRRFLALMEEKQPLHAEKLRVLLASYTKQVDKYIAAYPTRPAPPSIGYSELLKLDSDDPFWNDGLFTEGNAPWAIDRTTQLGIWHLTCLKRGNEEIRCLGWETRRVMRWAIKHHKKLKLMISLVQELLSGDPDDVVELPESLRAIVGHAYIIANDGMINRLKRVRVLLHGAYIQIMDLQLAWDPLISKILSSTLPQNEDNNIYSSWEHQIKHINQLHLSNCFSGIPGDMNDETLTSNWTEMEEEMLTEQPSPNPPTPAEDDLDLEEEDGQKPYLEEMENQLLATMLQDLIQQDES</sequence>
<reference evidence="2" key="2">
    <citation type="submission" date="2016-05" db="EMBL/GenBank/DDBJ databases">
        <title>Comparative analysis highlights variable genome content of wheat rusts and divergence of the mating loci.</title>
        <authorList>
            <person name="Cuomo C.A."/>
            <person name="Bakkeren G."/>
            <person name="Szabo L."/>
            <person name="Khalil H."/>
            <person name="Joly D."/>
            <person name="Goldberg J."/>
            <person name="Young S."/>
            <person name="Zeng Q."/>
            <person name="Fellers J."/>
        </authorList>
    </citation>
    <scope>NUCLEOTIDE SEQUENCE [LARGE SCALE GENOMIC DNA]</scope>
    <source>
        <strain evidence="2">1-1 BBBD Race 1</strain>
    </source>
</reference>
<dbReference type="PANTHER" id="PTHR33096:SF1">
    <property type="entry name" value="CXC1-LIKE CYSTEINE CLUSTER ASSOCIATED WITH KDZ TRANSPOSASES DOMAIN-CONTAINING PROTEIN"/>
    <property type="match status" value="1"/>
</dbReference>
<evidence type="ECO:0000313" key="3">
    <source>
        <dbReference type="EnsemblFungi" id="PTTG_02330-t43_1-p1"/>
    </source>
</evidence>
<dbReference type="STRING" id="630390.A0A180GAT3"/>
<reference evidence="3" key="4">
    <citation type="submission" date="2025-05" db="UniProtKB">
        <authorList>
            <consortium name="EnsemblFungi"/>
        </authorList>
    </citation>
    <scope>IDENTIFICATION</scope>
    <source>
        <strain evidence="3">isolate 1-1 / race 1 (BBBD)</strain>
    </source>
</reference>
<organism evidence="2">
    <name type="scientific">Puccinia triticina (isolate 1-1 / race 1 (BBBD))</name>
    <name type="common">Brown leaf rust fungus</name>
    <dbReference type="NCBI Taxonomy" id="630390"/>
    <lineage>
        <taxon>Eukaryota</taxon>
        <taxon>Fungi</taxon>
        <taxon>Dikarya</taxon>
        <taxon>Basidiomycota</taxon>
        <taxon>Pucciniomycotina</taxon>
        <taxon>Pucciniomycetes</taxon>
        <taxon>Pucciniales</taxon>
        <taxon>Pucciniaceae</taxon>
        <taxon>Puccinia</taxon>
    </lineage>
</organism>
<feature type="compositionally biased region" description="Acidic residues" evidence="1">
    <location>
        <begin position="807"/>
        <end position="817"/>
    </location>
</feature>
<dbReference type="EnsemblFungi" id="PTTG_02330-t43_1">
    <property type="protein sequence ID" value="PTTG_02330-t43_1-p1"/>
    <property type="gene ID" value="PTTG_02330"/>
</dbReference>
<evidence type="ECO:0000256" key="1">
    <source>
        <dbReference type="SAM" id="MobiDB-lite"/>
    </source>
</evidence>
<dbReference type="Pfam" id="PF18758">
    <property type="entry name" value="KDZ"/>
    <property type="match status" value="1"/>
</dbReference>
<dbReference type="VEuPathDB" id="FungiDB:PTTG_02330"/>
<reference evidence="2" key="1">
    <citation type="submission" date="2009-11" db="EMBL/GenBank/DDBJ databases">
        <authorList>
            <consortium name="The Broad Institute Genome Sequencing Platform"/>
            <person name="Ward D."/>
            <person name="Feldgarden M."/>
            <person name="Earl A."/>
            <person name="Young S.K."/>
            <person name="Zeng Q."/>
            <person name="Koehrsen M."/>
            <person name="Alvarado L."/>
            <person name="Berlin A."/>
            <person name="Bochicchio J."/>
            <person name="Borenstein D."/>
            <person name="Chapman S.B."/>
            <person name="Chen Z."/>
            <person name="Engels R."/>
            <person name="Freedman E."/>
            <person name="Gellesch M."/>
            <person name="Goldberg J."/>
            <person name="Griggs A."/>
            <person name="Gujja S."/>
            <person name="Heilman E."/>
            <person name="Heiman D."/>
            <person name="Hepburn T."/>
            <person name="Howarth C."/>
            <person name="Jen D."/>
            <person name="Larson L."/>
            <person name="Lewis B."/>
            <person name="Mehta T."/>
            <person name="Park D."/>
            <person name="Pearson M."/>
            <person name="Roberts A."/>
            <person name="Saif S."/>
            <person name="Shea T."/>
            <person name="Shenoy N."/>
            <person name="Sisk P."/>
            <person name="Stolte C."/>
            <person name="Sykes S."/>
            <person name="Thomson T."/>
            <person name="Walk T."/>
            <person name="White J."/>
            <person name="Yandava C."/>
            <person name="Izard J."/>
            <person name="Baranova O.V."/>
            <person name="Blanton J.M."/>
            <person name="Tanner A.C."/>
            <person name="Dewhirst F.E."/>
            <person name="Haas B."/>
            <person name="Nusbaum C."/>
            <person name="Birren B."/>
        </authorList>
    </citation>
    <scope>NUCLEOTIDE SEQUENCE [LARGE SCALE GENOMIC DNA]</scope>
    <source>
        <strain evidence="2">1-1 BBBD Race 1</strain>
    </source>
</reference>
<dbReference type="OrthoDB" id="2507164at2759"/>
<protein>
    <recommendedName>
        <fullName evidence="5">CxC1-like cysteine cluster associated with KDZ transposases domain-containing protein</fullName>
    </recommendedName>
</protein>
<feature type="region of interest" description="Disordered" evidence="1">
    <location>
        <begin position="49"/>
        <end position="83"/>
    </location>
</feature>
<feature type="region of interest" description="Disordered" evidence="1">
    <location>
        <begin position="794"/>
        <end position="825"/>
    </location>
</feature>
<gene>
    <name evidence="2" type="ORF">PTTG_02330</name>
</gene>
<evidence type="ECO:0008006" key="5">
    <source>
        <dbReference type="Google" id="ProtNLM"/>
    </source>
</evidence>
<proteinExistence type="predicted"/>
<dbReference type="PANTHER" id="PTHR33096">
    <property type="entry name" value="CXC2 DOMAIN-CONTAINING PROTEIN"/>
    <property type="match status" value="1"/>
</dbReference>
<dbReference type="InterPro" id="IPR040521">
    <property type="entry name" value="KDZ"/>
</dbReference>
<evidence type="ECO:0000313" key="2">
    <source>
        <dbReference type="EMBL" id="OAV88993.1"/>
    </source>
</evidence>
<keyword evidence="4" id="KW-1185">Reference proteome</keyword>
<evidence type="ECO:0000313" key="4">
    <source>
        <dbReference type="Proteomes" id="UP000005240"/>
    </source>
</evidence>
<dbReference type="EMBL" id="ADAS02000145">
    <property type="protein sequence ID" value="OAV88993.1"/>
    <property type="molecule type" value="Genomic_DNA"/>
</dbReference>